<evidence type="ECO:0000259" key="2">
    <source>
        <dbReference type="Pfam" id="PF06985"/>
    </source>
</evidence>
<dbReference type="Proteomes" id="UP001174936">
    <property type="component" value="Unassembled WGS sequence"/>
</dbReference>
<evidence type="ECO:0000313" key="3">
    <source>
        <dbReference type="EMBL" id="KAK0642170.1"/>
    </source>
</evidence>
<dbReference type="PANTHER" id="PTHR24148">
    <property type="entry name" value="ANKYRIN REPEAT DOMAIN-CONTAINING PROTEIN 39 HOMOLOG-RELATED"/>
    <property type="match status" value="1"/>
</dbReference>
<accession>A0AA40CKU1</accession>
<protein>
    <submittedName>
        <fullName evidence="3">Heterokaryon incompatibility protein-domain-containing protein</fullName>
    </submittedName>
</protein>
<dbReference type="PANTHER" id="PTHR24148:SF78">
    <property type="entry name" value="HETEROKARYON INCOMPATIBILITY DOMAIN-CONTAINING PROTEIN"/>
    <property type="match status" value="1"/>
</dbReference>
<name>A0AA40CKU1_9PEZI</name>
<feature type="region of interest" description="Disordered" evidence="1">
    <location>
        <begin position="1"/>
        <end position="21"/>
    </location>
</feature>
<feature type="domain" description="Heterokaryon incompatibility" evidence="2">
    <location>
        <begin position="69"/>
        <end position="209"/>
    </location>
</feature>
<dbReference type="Pfam" id="PF06985">
    <property type="entry name" value="HET"/>
    <property type="match status" value="1"/>
</dbReference>
<feature type="non-terminal residue" evidence="3">
    <location>
        <position position="448"/>
    </location>
</feature>
<organism evidence="3 4">
    <name type="scientific">Cercophora newfieldiana</name>
    <dbReference type="NCBI Taxonomy" id="92897"/>
    <lineage>
        <taxon>Eukaryota</taxon>
        <taxon>Fungi</taxon>
        <taxon>Dikarya</taxon>
        <taxon>Ascomycota</taxon>
        <taxon>Pezizomycotina</taxon>
        <taxon>Sordariomycetes</taxon>
        <taxon>Sordariomycetidae</taxon>
        <taxon>Sordariales</taxon>
        <taxon>Lasiosphaeriaceae</taxon>
        <taxon>Cercophora</taxon>
    </lineage>
</organism>
<sequence length="448" mass="49792">MKSTWPIHSSSASDTMQQPTSPYRYPHLADNSIRVLHLMPSADQNAPIRCKMTHCPLPDVPGQNGSSLFEALSYTWGSGATVRSVFVVEQNDWGFGSVFKLDITVSLHEALVRLRDPCFERLIWADAICINQGDRDETERQVRIMERVYASASRVLVWLGNDDAGSTGINALERLRMVAAGAEPTSEDSLTLSRLLERPWFTRMWVLQEVTAARHILMIYGSSTIDGQAFCLGLEPLLPLVEDQSLQWLARSTAQLMQGAALRPRPALRHHRSESPGIRPLGELIDMFHDRKATKAHDKIYALLGMCTDNVLDQFGPDYSVSWSELFRRLILYLLGNNITVVKTWEATSSTDFAVVEVTARLMGEVVSVGEPAAPPEGTRLVTVGPLRGPYGCGNTSKQWIFRSSSDFVRKGDFVCAVEGRPASMIVRYHNADYFSIISIMGPAADSM</sequence>
<dbReference type="InterPro" id="IPR010730">
    <property type="entry name" value="HET"/>
</dbReference>
<proteinExistence type="predicted"/>
<evidence type="ECO:0000313" key="4">
    <source>
        <dbReference type="Proteomes" id="UP001174936"/>
    </source>
</evidence>
<keyword evidence="4" id="KW-1185">Reference proteome</keyword>
<reference evidence="3" key="1">
    <citation type="submission" date="2023-06" db="EMBL/GenBank/DDBJ databases">
        <title>Genome-scale phylogeny and comparative genomics of the fungal order Sordariales.</title>
        <authorList>
            <consortium name="Lawrence Berkeley National Laboratory"/>
            <person name="Hensen N."/>
            <person name="Bonometti L."/>
            <person name="Westerberg I."/>
            <person name="Brannstrom I.O."/>
            <person name="Guillou S."/>
            <person name="Cros-Aarteil S."/>
            <person name="Calhoun S."/>
            <person name="Haridas S."/>
            <person name="Kuo A."/>
            <person name="Mondo S."/>
            <person name="Pangilinan J."/>
            <person name="Riley R."/>
            <person name="Labutti K."/>
            <person name="Andreopoulos B."/>
            <person name="Lipzen A."/>
            <person name="Chen C."/>
            <person name="Yanf M."/>
            <person name="Daum C."/>
            <person name="Ng V."/>
            <person name="Clum A."/>
            <person name="Steindorff A."/>
            <person name="Ohm R."/>
            <person name="Martin F."/>
            <person name="Silar P."/>
            <person name="Natvig D."/>
            <person name="Lalanne C."/>
            <person name="Gautier V."/>
            <person name="Ament-Velasquez S.L."/>
            <person name="Kruys A."/>
            <person name="Hutchinson M.I."/>
            <person name="Powell A.J."/>
            <person name="Barry K."/>
            <person name="Miller A.N."/>
            <person name="Grigoriev I.V."/>
            <person name="Debuchy R."/>
            <person name="Gladieux P."/>
            <person name="Thoren M.H."/>
            <person name="Johannesson H."/>
        </authorList>
    </citation>
    <scope>NUCLEOTIDE SEQUENCE</scope>
    <source>
        <strain evidence="3">SMH2532-1</strain>
    </source>
</reference>
<dbReference type="InterPro" id="IPR052895">
    <property type="entry name" value="HetReg/Transcr_Mod"/>
</dbReference>
<comment type="caution">
    <text evidence="3">The sequence shown here is derived from an EMBL/GenBank/DDBJ whole genome shotgun (WGS) entry which is preliminary data.</text>
</comment>
<dbReference type="AlphaFoldDB" id="A0AA40CKU1"/>
<evidence type="ECO:0000256" key="1">
    <source>
        <dbReference type="SAM" id="MobiDB-lite"/>
    </source>
</evidence>
<gene>
    <name evidence="3" type="ORF">B0T16DRAFT_336306</name>
</gene>
<dbReference type="EMBL" id="JAULSV010000006">
    <property type="protein sequence ID" value="KAK0642170.1"/>
    <property type="molecule type" value="Genomic_DNA"/>
</dbReference>